<dbReference type="InterPro" id="IPR006203">
    <property type="entry name" value="GHMP_knse_ATP-bd_CS"/>
</dbReference>
<sequence length="304" mass="31977">MNRARHTVSVRVPASTSNCGAGFDSQGLALSLYNRVTLTRTQGLVPLPEQPVDESTHALVVQSAERFWRVAGTVPVGFYYRIEGEVPAARGLGSSATIIAGVLVGLDSLHETRLPRPAMVKIATAVEGNPENVSASLLGGFTVSRTDPATGEYVDAVRVTVPREIAFVVASPSMELRTVESRGALPPTLPFADAVKSLNSASFFAAAFVAGDYEKLRQAVGDFVHEPYRLPKIPGAGAAIDAGIEAGALTGWLSGSGSSVLCVCYRANAEPIAASMCAAFWRESMPCEARVLSADNDGARVERA</sequence>
<dbReference type="HAMAP" id="MF_00384">
    <property type="entry name" value="Homoser_kinase"/>
    <property type="match status" value="1"/>
</dbReference>
<keyword evidence="5 12" id="KW-0028">Amino-acid biosynthesis</keyword>
<dbReference type="InterPro" id="IPR006204">
    <property type="entry name" value="GHMP_kinase_N_dom"/>
</dbReference>
<dbReference type="PANTHER" id="PTHR20861:SF1">
    <property type="entry name" value="HOMOSERINE KINASE"/>
    <property type="match status" value="1"/>
</dbReference>
<evidence type="ECO:0000256" key="10">
    <source>
        <dbReference type="ARBA" id="ARBA00022840"/>
    </source>
</evidence>
<dbReference type="STRING" id="452637.Oter_2720"/>
<evidence type="ECO:0000256" key="2">
    <source>
        <dbReference type="ARBA" id="ARBA00007370"/>
    </source>
</evidence>
<keyword evidence="12" id="KW-0963">Cytoplasm</keyword>
<evidence type="ECO:0000256" key="7">
    <source>
        <dbReference type="ARBA" id="ARBA00022697"/>
    </source>
</evidence>
<dbReference type="PANTHER" id="PTHR20861">
    <property type="entry name" value="HOMOSERINE/4-DIPHOSPHOCYTIDYL-2-C-METHYL-D-ERYTHRITOL KINASE"/>
    <property type="match status" value="1"/>
</dbReference>
<comment type="function">
    <text evidence="12">Catalyzes the ATP-dependent phosphorylation of L-homoserine to L-homoserine phosphate.</text>
</comment>
<comment type="catalytic activity">
    <reaction evidence="11 12">
        <text>L-homoserine + ATP = O-phospho-L-homoserine + ADP + H(+)</text>
        <dbReference type="Rhea" id="RHEA:13985"/>
        <dbReference type="ChEBI" id="CHEBI:15378"/>
        <dbReference type="ChEBI" id="CHEBI:30616"/>
        <dbReference type="ChEBI" id="CHEBI:57476"/>
        <dbReference type="ChEBI" id="CHEBI:57590"/>
        <dbReference type="ChEBI" id="CHEBI:456216"/>
        <dbReference type="EC" id="2.7.1.39"/>
    </reaction>
</comment>
<dbReference type="InterPro" id="IPR014721">
    <property type="entry name" value="Ribsml_uS5_D2-typ_fold_subgr"/>
</dbReference>
<protein>
    <recommendedName>
        <fullName evidence="4 12">Homoserine kinase</fullName>
        <shortName evidence="12">HK</shortName>
        <shortName evidence="12">HSK</shortName>
        <ecNumber evidence="3 12">2.7.1.39</ecNumber>
    </recommendedName>
</protein>
<keyword evidence="8 12" id="KW-0547">Nucleotide-binding</keyword>
<dbReference type="Pfam" id="PF08544">
    <property type="entry name" value="GHMP_kinases_C"/>
    <property type="match status" value="1"/>
</dbReference>
<dbReference type="InterPro" id="IPR036554">
    <property type="entry name" value="GHMP_kinase_C_sf"/>
</dbReference>
<dbReference type="UniPathway" id="UPA00050">
    <property type="reaction ID" value="UER00064"/>
</dbReference>
<evidence type="ECO:0000256" key="8">
    <source>
        <dbReference type="ARBA" id="ARBA00022741"/>
    </source>
</evidence>
<dbReference type="Gene3D" id="3.30.230.10">
    <property type="match status" value="1"/>
</dbReference>
<evidence type="ECO:0000256" key="4">
    <source>
        <dbReference type="ARBA" id="ARBA00017858"/>
    </source>
</evidence>
<evidence type="ECO:0000256" key="1">
    <source>
        <dbReference type="ARBA" id="ARBA00005015"/>
    </source>
</evidence>
<evidence type="ECO:0000256" key="3">
    <source>
        <dbReference type="ARBA" id="ARBA00012078"/>
    </source>
</evidence>
<dbReference type="SUPFAM" id="SSF54211">
    <property type="entry name" value="Ribosomal protein S5 domain 2-like"/>
    <property type="match status" value="1"/>
</dbReference>
<dbReference type="eggNOG" id="COG0083">
    <property type="taxonomic scope" value="Bacteria"/>
</dbReference>
<evidence type="ECO:0000256" key="12">
    <source>
        <dbReference type="HAMAP-Rule" id="MF_00384"/>
    </source>
</evidence>
<keyword evidence="16" id="KW-1185">Reference proteome</keyword>
<dbReference type="EC" id="2.7.1.39" evidence="3 12"/>
<dbReference type="Pfam" id="PF00288">
    <property type="entry name" value="GHMP_kinases_N"/>
    <property type="match status" value="1"/>
</dbReference>
<feature type="domain" description="GHMP kinase C-terminal" evidence="14">
    <location>
        <begin position="205"/>
        <end position="280"/>
    </location>
</feature>
<feature type="domain" description="GHMP kinase N-terminal" evidence="13">
    <location>
        <begin position="59"/>
        <end position="140"/>
    </location>
</feature>
<dbReference type="Proteomes" id="UP000007013">
    <property type="component" value="Chromosome"/>
</dbReference>
<evidence type="ECO:0000259" key="14">
    <source>
        <dbReference type="Pfam" id="PF08544"/>
    </source>
</evidence>
<keyword evidence="6 12" id="KW-0808">Transferase</keyword>
<dbReference type="NCBIfam" id="TIGR00191">
    <property type="entry name" value="thrB"/>
    <property type="match status" value="1"/>
</dbReference>
<evidence type="ECO:0000259" key="13">
    <source>
        <dbReference type="Pfam" id="PF00288"/>
    </source>
</evidence>
<dbReference type="KEGG" id="ote:Oter_2720"/>
<dbReference type="InterPro" id="IPR020568">
    <property type="entry name" value="Ribosomal_Su5_D2-typ_SF"/>
</dbReference>
<comment type="similarity">
    <text evidence="2 12">Belongs to the GHMP kinase family. Homoserine kinase subfamily.</text>
</comment>
<dbReference type="GO" id="GO:0004413">
    <property type="term" value="F:homoserine kinase activity"/>
    <property type="evidence" value="ECO:0007669"/>
    <property type="project" value="UniProtKB-UniRule"/>
</dbReference>
<organism evidence="15 16">
    <name type="scientific">Opitutus terrae (strain DSM 11246 / JCM 15787 / PB90-1)</name>
    <dbReference type="NCBI Taxonomy" id="452637"/>
    <lineage>
        <taxon>Bacteria</taxon>
        <taxon>Pseudomonadati</taxon>
        <taxon>Verrucomicrobiota</taxon>
        <taxon>Opitutia</taxon>
        <taxon>Opitutales</taxon>
        <taxon>Opitutaceae</taxon>
        <taxon>Opitutus</taxon>
    </lineage>
</organism>
<feature type="binding site" evidence="12">
    <location>
        <begin position="87"/>
        <end position="97"/>
    </location>
    <ligand>
        <name>ATP</name>
        <dbReference type="ChEBI" id="CHEBI:30616"/>
    </ligand>
</feature>
<evidence type="ECO:0000256" key="5">
    <source>
        <dbReference type="ARBA" id="ARBA00022605"/>
    </source>
</evidence>
<dbReference type="Gene3D" id="3.30.70.890">
    <property type="entry name" value="GHMP kinase, C-terminal domain"/>
    <property type="match status" value="1"/>
</dbReference>
<dbReference type="RefSeq" id="WP_012375536.1">
    <property type="nucleotide sequence ID" value="NC_010571.1"/>
</dbReference>
<proteinExistence type="inferred from homology"/>
<dbReference type="InterPro" id="IPR013750">
    <property type="entry name" value="GHMP_kinase_C_dom"/>
</dbReference>
<dbReference type="PIRSF" id="PIRSF000676">
    <property type="entry name" value="Homoser_kin"/>
    <property type="match status" value="1"/>
</dbReference>
<gene>
    <name evidence="12" type="primary">thrB</name>
    <name evidence="15" type="ordered locus">Oter_2720</name>
</gene>
<evidence type="ECO:0000256" key="9">
    <source>
        <dbReference type="ARBA" id="ARBA00022777"/>
    </source>
</evidence>
<evidence type="ECO:0000313" key="16">
    <source>
        <dbReference type="Proteomes" id="UP000007013"/>
    </source>
</evidence>
<dbReference type="GO" id="GO:0005524">
    <property type="term" value="F:ATP binding"/>
    <property type="evidence" value="ECO:0007669"/>
    <property type="project" value="UniProtKB-UniRule"/>
</dbReference>
<evidence type="ECO:0000256" key="11">
    <source>
        <dbReference type="ARBA" id="ARBA00049375"/>
    </source>
</evidence>
<dbReference type="AlphaFoldDB" id="B1ZVY5"/>
<dbReference type="EMBL" id="CP001032">
    <property type="protein sequence ID" value="ACB76001.1"/>
    <property type="molecule type" value="Genomic_DNA"/>
</dbReference>
<dbReference type="OrthoDB" id="9769912at2"/>
<comment type="subcellular location">
    <subcellularLocation>
        <location evidence="12">Cytoplasm</location>
    </subcellularLocation>
</comment>
<dbReference type="InterPro" id="IPR000870">
    <property type="entry name" value="Homoserine_kinase"/>
</dbReference>
<name>B1ZVY5_OPITP</name>
<keyword evidence="9 12" id="KW-0418">Kinase</keyword>
<dbReference type="GO" id="GO:0009088">
    <property type="term" value="P:threonine biosynthetic process"/>
    <property type="evidence" value="ECO:0007669"/>
    <property type="project" value="UniProtKB-UniRule"/>
</dbReference>
<comment type="pathway">
    <text evidence="1 12">Amino-acid biosynthesis; L-threonine biosynthesis; L-threonine from L-aspartate: step 4/5.</text>
</comment>
<reference evidence="15 16" key="1">
    <citation type="journal article" date="2011" name="J. Bacteriol.">
        <title>Genome sequence of the verrucomicrobium Opitutus terrae PB90-1, an abundant inhabitant of rice paddy soil ecosystems.</title>
        <authorList>
            <person name="van Passel M.W."/>
            <person name="Kant R."/>
            <person name="Palva A."/>
            <person name="Copeland A."/>
            <person name="Lucas S."/>
            <person name="Lapidus A."/>
            <person name="Glavina del Rio T."/>
            <person name="Pitluck S."/>
            <person name="Goltsman E."/>
            <person name="Clum A."/>
            <person name="Sun H."/>
            <person name="Schmutz J."/>
            <person name="Larimer F.W."/>
            <person name="Land M.L."/>
            <person name="Hauser L."/>
            <person name="Kyrpides N."/>
            <person name="Mikhailova N."/>
            <person name="Richardson P.P."/>
            <person name="Janssen P.H."/>
            <person name="de Vos W.M."/>
            <person name="Smidt H."/>
        </authorList>
    </citation>
    <scope>NUCLEOTIDE SEQUENCE [LARGE SCALE GENOMIC DNA]</scope>
    <source>
        <strain evidence="16">DSM 11246 / JCM 15787 / PB90-1</strain>
    </source>
</reference>
<accession>B1ZVY5</accession>
<evidence type="ECO:0000313" key="15">
    <source>
        <dbReference type="EMBL" id="ACB76001.1"/>
    </source>
</evidence>
<dbReference type="SUPFAM" id="SSF55060">
    <property type="entry name" value="GHMP Kinase, C-terminal domain"/>
    <property type="match status" value="1"/>
</dbReference>
<dbReference type="HOGENOM" id="CLU_041243_0_2_0"/>
<evidence type="ECO:0000256" key="6">
    <source>
        <dbReference type="ARBA" id="ARBA00022679"/>
    </source>
</evidence>
<dbReference type="GO" id="GO:0005737">
    <property type="term" value="C:cytoplasm"/>
    <property type="evidence" value="ECO:0007669"/>
    <property type="project" value="UniProtKB-SubCell"/>
</dbReference>
<dbReference type="PRINTS" id="PR00958">
    <property type="entry name" value="HOMSERKINASE"/>
</dbReference>
<keyword evidence="10 12" id="KW-0067">ATP-binding</keyword>
<keyword evidence="7 12" id="KW-0791">Threonine biosynthesis</keyword>
<dbReference type="PROSITE" id="PS00627">
    <property type="entry name" value="GHMP_KINASES_ATP"/>
    <property type="match status" value="1"/>
</dbReference>